<keyword evidence="3" id="KW-1185">Reference proteome</keyword>
<dbReference type="Proteomes" id="UP000422108">
    <property type="component" value="Chromosome"/>
</dbReference>
<name>A0A5K8A9A3_9BACT</name>
<dbReference type="EMBL" id="AP021879">
    <property type="protein sequence ID" value="BBO89263.1"/>
    <property type="molecule type" value="Genomic_DNA"/>
</dbReference>
<evidence type="ECO:0000313" key="2">
    <source>
        <dbReference type="EMBL" id="BBO89263.1"/>
    </source>
</evidence>
<evidence type="ECO:0000313" key="3">
    <source>
        <dbReference type="Proteomes" id="UP000422108"/>
    </source>
</evidence>
<dbReference type="RefSeq" id="WP_155310486.1">
    <property type="nucleotide sequence ID" value="NZ_AP021879.1"/>
</dbReference>
<dbReference type="SUPFAM" id="SSF69593">
    <property type="entry name" value="Glycerol-3-phosphate (1)-acyltransferase"/>
    <property type="match status" value="1"/>
</dbReference>
<accession>A0A5K8A9A3</accession>
<feature type="domain" description="DUF374" evidence="1">
    <location>
        <begin position="67"/>
        <end position="133"/>
    </location>
</feature>
<dbReference type="AlphaFoldDB" id="A0A5K8A9A3"/>
<evidence type="ECO:0000259" key="1">
    <source>
        <dbReference type="Pfam" id="PF04028"/>
    </source>
</evidence>
<organism evidence="2 3">
    <name type="scientific">Desulfosarcina ovata subsp. ovata</name>
    <dbReference type="NCBI Taxonomy" id="2752305"/>
    <lineage>
        <taxon>Bacteria</taxon>
        <taxon>Pseudomonadati</taxon>
        <taxon>Thermodesulfobacteriota</taxon>
        <taxon>Desulfobacteria</taxon>
        <taxon>Desulfobacterales</taxon>
        <taxon>Desulfosarcinaceae</taxon>
        <taxon>Desulfosarcina</taxon>
    </lineage>
</organism>
<dbReference type="CDD" id="cd07983">
    <property type="entry name" value="LPLAT_DUF374-like"/>
    <property type="match status" value="1"/>
</dbReference>
<dbReference type="InterPro" id="IPR007172">
    <property type="entry name" value="DUF374"/>
</dbReference>
<sequence>MKIKDTLKDVAYRQVFPRGGLLLVKLISKTYRRRLVDQHHEQAALDRYGSVVYASWHQRFFPGITFFATRKPIAIMISQSRDGEMIARVVDILGWRSVRGSSSRGGTRALKEIRRLTGQGYRIGHIVDGPQGPFGVVKPGLVTIAQFAGAPIVPVITSAQRCWTFNSWDRFMVPKPFSKVIIRFGKPIEVPRRLDADAFETLRMDVQHRMQAMYADTDRIWRKPRSISSCFGSSSQ</sequence>
<reference evidence="2 3" key="1">
    <citation type="submission" date="2019-11" db="EMBL/GenBank/DDBJ databases">
        <title>Comparative genomics of hydrocarbon-degrading Desulfosarcina strains.</title>
        <authorList>
            <person name="Watanabe M."/>
            <person name="Kojima H."/>
            <person name="Fukui M."/>
        </authorList>
    </citation>
    <scope>NUCLEOTIDE SEQUENCE [LARGE SCALE GENOMIC DNA]</scope>
    <source>
        <strain evidence="3">oXyS1</strain>
    </source>
</reference>
<dbReference type="Pfam" id="PF04028">
    <property type="entry name" value="DUF374"/>
    <property type="match status" value="1"/>
</dbReference>
<proteinExistence type="predicted"/>
<gene>
    <name evidence="2" type="ORF">DSCOOX_24430</name>
</gene>
<protein>
    <recommendedName>
        <fullName evidence="1">DUF374 domain-containing protein</fullName>
    </recommendedName>
</protein>